<name>A0A369KT28_9BACT</name>
<feature type="transmembrane region" description="Helical" evidence="9">
    <location>
        <begin position="12"/>
        <end position="33"/>
    </location>
</feature>
<feature type="transmembrane region" description="Helical" evidence="9">
    <location>
        <begin position="171"/>
        <end position="192"/>
    </location>
</feature>
<feature type="transmembrane region" description="Helical" evidence="9">
    <location>
        <begin position="53"/>
        <end position="74"/>
    </location>
</feature>
<keyword evidence="12" id="KW-1185">Reference proteome</keyword>
<evidence type="ECO:0000256" key="8">
    <source>
        <dbReference type="RuleBase" id="RU003755"/>
    </source>
</evidence>
<organism evidence="11 12">
    <name type="scientific">Spirobacillus cienkowskii</name>
    <dbReference type="NCBI Taxonomy" id="495820"/>
    <lineage>
        <taxon>Bacteria</taxon>
        <taxon>Pseudomonadati</taxon>
        <taxon>Bdellovibrionota</taxon>
        <taxon>Oligoflexia</taxon>
        <taxon>Silvanigrellales</taxon>
        <taxon>Spirobacillus</taxon>
    </lineage>
</organism>
<dbReference type="InterPro" id="IPR050171">
    <property type="entry name" value="MFS_Transporters"/>
</dbReference>
<dbReference type="GO" id="GO:0005886">
    <property type="term" value="C:plasma membrane"/>
    <property type="evidence" value="ECO:0007669"/>
    <property type="project" value="UniProtKB-SubCell"/>
</dbReference>
<reference evidence="11" key="1">
    <citation type="submission" date="2018-04" db="EMBL/GenBank/DDBJ databases">
        <title>Draft genome sequence of the Candidatus Spirobacillus cienkowskii, a pathogen of freshwater Daphnia species, reconstructed from hemolymph metagenomic reads.</title>
        <authorList>
            <person name="Bresciani L."/>
            <person name="Lemos L.N."/>
            <person name="Wale N."/>
            <person name="Lin J.Y."/>
            <person name="Fernandes G.R."/>
            <person name="Duffy M.A."/>
            <person name="Rodrigues J.M."/>
        </authorList>
    </citation>
    <scope>NUCLEOTIDE SEQUENCE [LARGE SCALE GENOMIC DNA]</scope>
    <source>
        <strain evidence="11">Binning01</strain>
    </source>
</reference>
<dbReference type="SUPFAM" id="SSF103473">
    <property type="entry name" value="MFS general substrate transporter"/>
    <property type="match status" value="1"/>
</dbReference>
<protein>
    <submittedName>
        <fullName evidence="11">MFS transporter</fullName>
    </submittedName>
</protein>
<sequence>MTVKYKQPKGMYVLAYTEVFERLSFYTLSYLLVLYASAPLAQGGLGWSNERSLALMGIYTMAAFTLPIIGSFIADRFIGRRVAVFVGGLTIILGHFLMLFSSHEIIFYAALICVASGTGFFKPCMPSLLGDLYSPHDQRREAGFSWYYFGINVGGMAAGFSSGILLQNFGYGVALSSAGVGMIIGMLVFYFGKKHVVLEHSPKAKKISRLEKKPLTAIQIKSLLTLIITFLFFSLWTVSYNITSSGTLSLYIEKFTEKSFFGYDIPTTFFMSLESLTILIFTPILTYTLSILYRKNKYPHFFSQINLAMFISAIALFYFTYLSFISLTTNHSEKPFHYLQIILFIIAFSISETMISPVMMSAISRMAPLRYKSLFQSFYLAIFGITSLVAAKIGTYSLKEPFKTFLFVSITILIGAIVFYFIKGKFIKIANDAAKEENKKLSN</sequence>
<feature type="transmembrane region" description="Helical" evidence="9">
    <location>
        <begin position="81"/>
        <end position="99"/>
    </location>
</feature>
<feature type="transmembrane region" description="Helical" evidence="9">
    <location>
        <begin position="146"/>
        <end position="165"/>
    </location>
</feature>
<accession>A0A369KT28</accession>
<dbReference type="GO" id="GO:0006857">
    <property type="term" value="P:oligopeptide transport"/>
    <property type="evidence" value="ECO:0007669"/>
    <property type="project" value="InterPro"/>
</dbReference>
<dbReference type="NCBIfam" id="TIGR00924">
    <property type="entry name" value="yjdL_sub1_fam"/>
    <property type="match status" value="1"/>
</dbReference>
<feature type="transmembrane region" description="Helical" evidence="9">
    <location>
        <begin position="213"/>
        <end position="236"/>
    </location>
</feature>
<dbReference type="InterPro" id="IPR005279">
    <property type="entry name" value="Dipep/tripep_permease"/>
</dbReference>
<dbReference type="EMBL" id="QOVW01000070">
    <property type="protein sequence ID" value="RDB35977.1"/>
    <property type="molecule type" value="Genomic_DNA"/>
</dbReference>
<dbReference type="InterPro" id="IPR000109">
    <property type="entry name" value="POT_fam"/>
</dbReference>
<feature type="transmembrane region" description="Helical" evidence="9">
    <location>
        <begin position="105"/>
        <end position="125"/>
    </location>
</feature>
<evidence type="ECO:0000259" key="10">
    <source>
        <dbReference type="PROSITE" id="PS50850"/>
    </source>
</evidence>
<dbReference type="Proteomes" id="UP000253934">
    <property type="component" value="Unassembled WGS sequence"/>
</dbReference>
<dbReference type="GO" id="GO:1904680">
    <property type="term" value="F:peptide transmembrane transporter activity"/>
    <property type="evidence" value="ECO:0007669"/>
    <property type="project" value="InterPro"/>
</dbReference>
<gene>
    <name evidence="11" type="ORF">DCC88_07580</name>
</gene>
<dbReference type="Gene3D" id="1.20.1250.20">
    <property type="entry name" value="MFS general substrate transporter like domains"/>
    <property type="match status" value="2"/>
</dbReference>
<dbReference type="Pfam" id="PF00854">
    <property type="entry name" value="PTR2"/>
    <property type="match status" value="2"/>
</dbReference>
<keyword evidence="2 8" id="KW-0813">Transport</keyword>
<dbReference type="InterPro" id="IPR036259">
    <property type="entry name" value="MFS_trans_sf"/>
</dbReference>
<keyword evidence="3" id="KW-1003">Cell membrane</keyword>
<feature type="transmembrane region" description="Helical" evidence="9">
    <location>
        <begin position="378"/>
        <end position="398"/>
    </location>
</feature>
<feature type="transmembrane region" description="Helical" evidence="9">
    <location>
        <begin position="305"/>
        <end position="325"/>
    </location>
</feature>
<comment type="caution">
    <text evidence="11">The sequence shown here is derived from an EMBL/GenBank/DDBJ whole genome shotgun (WGS) entry which is preliminary data.</text>
</comment>
<dbReference type="PANTHER" id="PTHR23517">
    <property type="entry name" value="RESISTANCE PROTEIN MDTM, PUTATIVE-RELATED-RELATED"/>
    <property type="match status" value="1"/>
</dbReference>
<dbReference type="PANTHER" id="PTHR23517:SF15">
    <property type="entry name" value="PROTON-DEPENDENT OLIGOPEPTIDE FAMILY TRANSPORT PROTEIN"/>
    <property type="match status" value="1"/>
</dbReference>
<comment type="similarity">
    <text evidence="8">Belongs to the major facilitator superfamily. Proton-dependent oligopeptide transporter (POT/PTR) (TC 2.A.17) family.</text>
</comment>
<evidence type="ECO:0000256" key="1">
    <source>
        <dbReference type="ARBA" id="ARBA00004651"/>
    </source>
</evidence>
<evidence type="ECO:0000256" key="4">
    <source>
        <dbReference type="ARBA" id="ARBA00022692"/>
    </source>
</evidence>
<comment type="subcellular location">
    <subcellularLocation>
        <location evidence="1">Cell membrane</location>
        <topology evidence="1">Multi-pass membrane protein</topology>
    </subcellularLocation>
    <subcellularLocation>
        <location evidence="8">Membrane</location>
        <topology evidence="8">Multi-pass membrane protein</topology>
    </subcellularLocation>
</comment>
<keyword evidence="5" id="KW-0571">Peptide transport</keyword>
<evidence type="ECO:0000256" key="9">
    <source>
        <dbReference type="SAM" id="Phobius"/>
    </source>
</evidence>
<evidence type="ECO:0000256" key="5">
    <source>
        <dbReference type="ARBA" id="ARBA00022856"/>
    </source>
</evidence>
<evidence type="ECO:0000256" key="6">
    <source>
        <dbReference type="ARBA" id="ARBA00022989"/>
    </source>
</evidence>
<feature type="domain" description="Major facilitator superfamily (MFS) profile" evidence="10">
    <location>
        <begin position="10"/>
        <end position="427"/>
    </location>
</feature>
<proteinExistence type="inferred from homology"/>
<feature type="transmembrane region" description="Helical" evidence="9">
    <location>
        <begin position="269"/>
        <end position="293"/>
    </location>
</feature>
<dbReference type="InterPro" id="IPR020846">
    <property type="entry name" value="MFS_dom"/>
</dbReference>
<keyword evidence="5" id="KW-0653">Protein transport</keyword>
<dbReference type="AlphaFoldDB" id="A0A369KT28"/>
<dbReference type="PROSITE" id="PS01023">
    <property type="entry name" value="PTR2_2"/>
    <property type="match status" value="1"/>
</dbReference>
<feature type="transmembrane region" description="Helical" evidence="9">
    <location>
        <begin position="404"/>
        <end position="422"/>
    </location>
</feature>
<dbReference type="InterPro" id="IPR018456">
    <property type="entry name" value="PTR2_symporter_CS"/>
</dbReference>
<evidence type="ECO:0000256" key="2">
    <source>
        <dbReference type="ARBA" id="ARBA00022448"/>
    </source>
</evidence>
<evidence type="ECO:0000256" key="3">
    <source>
        <dbReference type="ARBA" id="ARBA00022475"/>
    </source>
</evidence>
<keyword evidence="6 9" id="KW-1133">Transmembrane helix</keyword>
<evidence type="ECO:0000313" key="12">
    <source>
        <dbReference type="Proteomes" id="UP000253934"/>
    </source>
</evidence>
<keyword evidence="7 9" id="KW-0472">Membrane</keyword>
<feature type="transmembrane region" description="Helical" evidence="9">
    <location>
        <begin position="337"/>
        <end position="358"/>
    </location>
</feature>
<dbReference type="PROSITE" id="PS50850">
    <property type="entry name" value="MFS"/>
    <property type="match status" value="1"/>
</dbReference>
<evidence type="ECO:0000313" key="11">
    <source>
        <dbReference type="EMBL" id="RDB35977.1"/>
    </source>
</evidence>
<evidence type="ECO:0000256" key="7">
    <source>
        <dbReference type="ARBA" id="ARBA00023136"/>
    </source>
</evidence>
<keyword evidence="4 8" id="KW-0812">Transmembrane</keyword>